<dbReference type="EMBL" id="AYHA01000085">
    <property type="protein sequence ID" value="ESS01480.1"/>
    <property type="molecule type" value="Genomic_DNA"/>
</dbReference>
<proteinExistence type="predicted"/>
<evidence type="ECO:0000313" key="1">
    <source>
        <dbReference type="EMBL" id="ESS01480.1"/>
    </source>
</evidence>
<sequence>MRWNRGNALLAKWLGGRFVFCKLAEVTSVSW</sequence>
<dbReference type="Proteomes" id="UP000018412">
    <property type="component" value="Unassembled WGS sequence"/>
</dbReference>
<comment type="caution">
    <text evidence="1">The sequence shown here is derived from an EMBL/GenBank/DDBJ whole genome shotgun (WGS) entry which is preliminary data.</text>
</comment>
<gene>
    <name evidence="1" type="ORF">NB22_04530</name>
</gene>
<reference evidence="2" key="1">
    <citation type="submission" date="2013-10" db="EMBL/GenBank/DDBJ databases">
        <title>Draft genome sequence of Lactobacillus fermentum NB-22.</title>
        <authorList>
            <person name="Chaplin A.V."/>
            <person name="Shkoporov A.N."/>
            <person name="Khokhlova E.V."/>
            <person name="Efimov B.A."/>
            <person name="Kafarskaia L.I."/>
        </authorList>
    </citation>
    <scope>NUCLEOTIDE SEQUENCE [LARGE SCALE GENOMIC DNA]</scope>
    <source>
        <strain evidence="2">NB-22</strain>
    </source>
</reference>
<dbReference type="AlphaFoldDB" id="A0A829LV57"/>
<name>A0A829LV57_LIMFE</name>
<protein>
    <submittedName>
        <fullName evidence="1">Uncharacterized protein</fullName>
    </submittedName>
</protein>
<reference evidence="1 2" key="2">
    <citation type="journal article" date="2015" name="Genome Announc.">
        <title>Draft Genome Sequence of Lactobacillus fermentum NB-22.</title>
        <authorList>
            <person name="Chaplin A.V."/>
            <person name="Shkoporov A.N."/>
            <person name="Efimov B.A."/>
            <person name="Pikina A.P."/>
            <person name="Borisova O.Y."/>
            <person name="Gladko I.A."/>
            <person name="Postnikova E.A."/>
            <person name="Lordkipanidze A.E."/>
            <person name="Kafarskaia L.I."/>
        </authorList>
    </citation>
    <scope>NUCLEOTIDE SEQUENCE [LARGE SCALE GENOMIC DNA]</scope>
    <source>
        <strain evidence="1 2">NB-22</strain>
    </source>
</reference>
<accession>A0A829LV57</accession>
<organism evidence="1 2">
    <name type="scientific">Limosilactobacillus fermentum NB-22</name>
    <dbReference type="NCBI Taxonomy" id="1408443"/>
    <lineage>
        <taxon>Bacteria</taxon>
        <taxon>Bacillati</taxon>
        <taxon>Bacillota</taxon>
        <taxon>Bacilli</taxon>
        <taxon>Lactobacillales</taxon>
        <taxon>Lactobacillaceae</taxon>
        <taxon>Limosilactobacillus</taxon>
    </lineage>
</organism>
<evidence type="ECO:0000313" key="2">
    <source>
        <dbReference type="Proteomes" id="UP000018412"/>
    </source>
</evidence>